<dbReference type="AlphaFoldDB" id="A0A560FHT8"/>
<keyword evidence="1 7" id="KW-0637">Prenyltransferase</keyword>
<dbReference type="NCBIfam" id="TIGR00421">
    <property type="entry name" value="ubiX_pad"/>
    <property type="match status" value="1"/>
</dbReference>
<evidence type="ECO:0000256" key="2">
    <source>
        <dbReference type="ARBA" id="ARBA00022630"/>
    </source>
</evidence>
<evidence type="ECO:0000313" key="9">
    <source>
        <dbReference type="EMBL" id="TWB21179.1"/>
    </source>
</evidence>
<evidence type="ECO:0000256" key="1">
    <source>
        <dbReference type="ARBA" id="ARBA00022602"/>
    </source>
</evidence>
<comment type="caution">
    <text evidence="9">The sequence shown here is derived from an EMBL/GenBank/DDBJ whole genome shotgun (WGS) entry which is preliminary data.</text>
</comment>
<name>A0A560FHT8_9PROT</name>
<evidence type="ECO:0000256" key="5">
    <source>
        <dbReference type="ARBA" id="ARBA00050612"/>
    </source>
</evidence>
<feature type="binding site" evidence="7">
    <location>
        <position position="69"/>
    </location>
    <ligand>
        <name>FMN</name>
        <dbReference type="ChEBI" id="CHEBI:58210"/>
    </ligand>
</feature>
<evidence type="ECO:0000259" key="8">
    <source>
        <dbReference type="Pfam" id="PF02441"/>
    </source>
</evidence>
<dbReference type="EMBL" id="VITN01000005">
    <property type="protein sequence ID" value="TWB21179.1"/>
    <property type="molecule type" value="Genomic_DNA"/>
</dbReference>
<feature type="binding site" evidence="7">
    <location>
        <position position="185"/>
    </location>
    <ligand>
        <name>dimethylallyl phosphate</name>
        <dbReference type="ChEBI" id="CHEBI:88052"/>
    </ligand>
</feature>
<dbReference type="NCBIfam" id="NF004685">
    <property type="entry name" value="PRK06029.1"/>
    <property type="match status" value="1"/>
</dbReference>
<feature type="binding site" evidence="7">
    <location>
        <position position="155"/>
    </location>
    <ligand>
        <name>FMN</name>
        <dbReference type="ChEBI" id="CHEBI:58210"/>
    </ligand>
</feature>
<dbReference type="HAMAP" id="MF_01984">
    <property type="entry name" value="ubiX_pad"/>
    <property type="match status" value="1"/>
</dbReference>
<dbReference type="GO" id="GO:0016831">
    <property type="term" value="F:carboxy-lyase activity"/>
    <property type="evidence" value="ECO:0007669"/>
    <property type="project" value="TreeGrafter"/>
</dbReference>
<dbReference type="EC" id="2.5.1.129" evidence="7"/>
<organism evidence="9 10">
    <name type="scientific">Nitrospirillum amazonense</name>
    <dbReference type="NCBI Taxonomy" id="28077"/>
    <lineage>
        <taxon>Bacteria</taxon>
        <taxon>Pseudomonadati</taxon>
        <taxon>Pseudomonadota</taxon>
        <taxon>Alphaproteobacteria</taxon>
        <taxon>Rhodospirillales</taxon>
        <taxon>Azospirillaceae</taxon>
        <taxon>Nitrospirillum</taxon>
    </lineage>
</organism>
<feature type="binding site" evidence="7">
    <location>
        <position position="201"/>
    </location>
    <ligand>
        <name>dimethylallyl phosphate</name>
        <dbReference type="ChEBI" id="CHEBI:88052"/>
    </ligand>
</feature>
<dbReference type="InterPro" id="IPR036551">
    <property type="entry name" value="Flavin_trans-like"/>
</dbReference>
<evidence type="ECO:0000313" key="10">
    <source>
        <dbReference type="Proteomes" id="UP000319859"/>
    </source>
</evidence>
<feature type="binding site" evidence="7">
    <location>
        <begin position="120"/>
        <end position="123"/>
    </location>
    <ligand>
        <name>FMN</name>
        <dbReference type="ChEBI" id="CHEBI:58210"/>
    </ligand>
</feature>
<accession>A0A560FHT8</accession>
<dbReference type="Proteomes" id="UP000319859">
    <property type="component" value="Unassembled WGS sequence"/>
</dbReference>
<proteinExistence type="inferred from homology"/>
<dbReference type="GO" id="GO:0106141">
    <property type="term" value="F:flavin prenyltransferase activity"/>
    <property type="evidence" value="ECO:0007669"/>
    <property type="project" value="UniProtKB-EC"/>
</dbReference>
<evidence type="ECO:0000256" key="4">
    <source>
        <dbReference type="ARBA" id="ARBA00022679"/>
    </source>
</evidence>
<evidence type="ECO:0000256" key="3">
    <source>
        <dbReference type="ARBA" id="ARBA00022643"/>
    </source>
</evidence>
<dbReference type="Pfam" id="PF02441">
    <property type="entry name" value="Flavoprotein"/>
    <property type="match status" value="1"/>
</dbReference>
<evidence type="ECO:0000256" key="6">
    <source>
        <dbReference type="ARBA" id="ARBA00060793"/>
    </source>
</evidence>
<feature type="binding site" evidence="7">
    <location>
        <begin position="43"/>
        <end position="45"/>
    </location>
    <ligand>
        <name>FMN</name>
        <dbReference type="ChEBI" id="CHEBI:58210"/>
    </ligand>
</feature>
<dbReference type="PANTHER" id="PTHR43374">
    <property type="entry name" value="FLAVIN PRENYLTRANSFERASE"/>
    <property type="match status" value="1"/>
</dbReference>
<dbReference type="PANTHER" id="PTHR43374:SF1">
    <property type="entry name" value="FLAVIN PRENYLTRANSFERASE PAD1, MITOCHONDRIAL"/>
    <property type="match status" value="1"/>
</dbReference>
<reference evidence="9 10" key="1">
    <citation type="submission" date="2019-06" db="EMBL/GenBank/DDBJ databases">
        <title>Genomic Encyclopedia of Type Strains, Phase IV (KMG-V): Genome sequencing to study the core and pangenomes of soil and plant-associated prokaryotes.</title>
        <authorList>
            <person name="Whitman W."/>
        </authorList>
    </citation>
    <scope>NUCLEOTIDE SEQUENCE [LARGE SCALE GENOMIC DNA]</scope>
    <source>
        <strain evidence="9 10">BR 11880</strain>
    </source>
</reference>
<comment type="caution">
    <text evidence="7">Lacks conserved residue(s) required for the propagation of feature annotation.</text>
</comment>
<comment type="catalytic activity">
    <reaction evidence="5 7">
        <text>dimethylallyl phosphate + FMNH2 = prenylated FMNH2 + phosphate</text>
        <dbReference type="Rhea" id="RHEA:37743"/>
        <dbReference type="ChEBI" id="CHEBI:43474"/>
        <dbReference type="ChEBI" id="CHEBI:57618"/>
        <dbReference type="ChEBI" id="CHEBI:87467"/>
        <dbReference type="ChEBI" id="CHEBI:88052"/>
        <dbReference type="EC" id="2.5.1.129"/>
    </reaction>
</comment>
<keyword evidence="4 7" id="KW-0808">Transferase</keyword>
<dbReference type="InterPro" id="IPR003382">
    <property type="entry name" value="Flavoprotein"/>
</dbReference>
<gene>
    <name evidence="7" type="primary">ubiX</name>
    <name evidence="9" type="ORF">FBZ89_10548</name>
</gene>
<sequence length="228" mass="24333">MVGSYRAAPFHPKTIPVDGGGGAALHRSIMTNAPSRLIVGISGASGVRYGVRLLETLRPLPIETHLVMSRSAEMTLAHETDLKPAEVRALADVNHAVADVGAAISSGSFRTLGMVIAPCSIRTMSEIATGVTSSLLTRAADVVLKERRRLVLMVRETPLHLGHLRSLTALAEMGAIIAPPVPALYIRPDSVDELVDHTVGRVLDLFDIDSGRLRRWGEAPPEDAETGD</sequence>
<keyword evidence="2 7" id="KW-0285">Flavoprotein</keyword>
<dbReference type="FunFam" id="3.40.50.1950:FF:000001">
    <property type="entry name" value="Flavin prenyltransferase UbiX"/>
    <property type="match status" value="1"/>
</dbReference>
<protein>
    <recommendedName>
        <fullName evidence="7">Flavin prenyltransferase UbiX</fullName>
        <ecNumber evidence="7">2.5.1.129</ecNumber>
    </recommendedName>
</protein>
<evidence type="ECO:0000256" key="7">
    <source>
        <dbReference type="HAMAP-Rule" id="MF_01984"/>
    </source>
</evidence>
<comment type="similarity">
    <text evidence="6 7">Belongs to the UbiX/PAD1 family.</text>
</comment>
<dbReference type="Gene3D" id="3.40.50.1950">
    <property type="entry name" value="Flavin prenyltransferase-like"/>
    <property type="match status" value="1"/>
</dbReference>
<keyword evidence="3 7" id="KW-0288">FMN</keyword>
<dbReference type="InterPro" id="IPR004507">
    <property type="entry name" value="UbiX-like"/>
</dbReference>
<dbReference type="SUPFAM" id="SSF52507">
    <property type="entry name" value="Homo-oligomeric flavin-containing Cys decarboxylases, HFCD"/>
    <property type="match status" value="1"/>
</dbReference>
<comment type="function">
    <text evidence="7">Flavin prenyltransferase that catalyzes the synthesis of the prenylated FMN cofactor (prenyl-FMN) for 4-hydroxy-3-polyprenylbenzoic acid decarboxylase UbiD. The prenyltransferase is metal-independent and links a dimethylallyl moiety from dimethylallyl monophosphate (DMAP) to the flavin N5 and C6 atoms of FMN.</text>
</comment>
<feature type="domain" description="Flavoprotein" evidence="8">
    <location>
        <begin position="36"/>
        <end position="205"/>
    </location>
</feature>